<dbReference type="Gene3D" id="3.40.50.300">
    <property type="entry name" value="P-loop containing nucleotide triphosphate hydrolases"/>
    <property type="match status" value="1"/>
</dbReference>
<evidence type="ECO:0000256" key="5">
    <source>
        <dbReference type="SAM" id="MobiDB-lite"/>
    </source>
</evidence>
<reference evidence="7 8" key="1">
    <citation type="submission" date="2021-03" db="EMBL/GenBank/DDBJ databases">
        <title>Antimicrobial resistance genes in bacteria isolated from Japanese honey, and their potential for conferring macrolide and lincosamide resistance in the American foulbrood pathogen Paenibacillus larvae.</title>
        <authorList>
            <person name="Okamoto M."/>
            <person name="Kumagai M."/>
            <person name="Kanamori H."/>
            <person name="Takamatsu D."/>
        </authorList>
    </citation>
    <scope>NUCLEOTIDE SEQUENCE [LARGE SCALE GENOMIC DNA]</scope>
    <source>
        <strain evidence="7 8">J21TS7</strain>
    </source>
</reference>
<dbReference type="GO" id="GO:0051301">
    <property type="term" value="P:cell division"/>
    <property type="evidence" value="ECO:0007669"/>
    <property type="project" value="UniProtKB-KW"/>
</dbReference>
<feature type="domain" description="FtsK" evidence="6">
    <location>
        <begin position="155"/>
        <end position="332"/>
    </location>
</feature>
<comment type="caution">
    <text evidence="7">The sequence shown here is derived from an EMBL/GenBank/DDBJ whole genome shotgun (WGS) entry which is preliminary data.</text>
</comment>
<keyword evidence="8" id="KW-1185">Reference proteome</keyword>
<dbReference type="SUPFAM" id="SSF52540">
    <property type="entry name" value="P-loop containing nucleoside triphosphate hydrolases"/>
    <property type="match status" value="1"/>
</dbReference>
<sequence>MLVSGVTLVAAAKLAGAGGSGVAAWLVWRSMPDQVFRRKLMYLFRFGNLYYKINGYKGRELRSYPIIKRVSSYLDRTEAAFVLPVGMDPTRITENEWLFRQVFGAGAELSMSEDAKTFVLSVYSTSVAPFEYDAAEVDEYTPGLNLPIYVGRSRSGDMVYDMVEHPHLLIAGETGSGKSVALRSVLTTLIRRVPGLELYCADMKRSEFHLFRGIAQEVVMDAAGLHRIVLKLRREMRERGDLLDRYEVAHVNDLPIWDRPPYIVLAVDEVALLKKKADIMEGIEEIATIGRALGVFLILSMQRPDADVLDGKLKNNLTVRMAFRHADEINSRITIGTAEAAAIKQSEKGRLVLKLDGCRYVQGPHLELTAAREMLEPYRKVEPTASEAQAPREPAEEQDEYVEVGLL</sequence>
<keyword evidence="7" id="KW-0131">Cell cycle</keyword>
<dbReference type="RefSeq" id="WP_212985964.1">
    <property type="nucleotide sequence ID" value="NZ_BORU01000005.1"/>
</dbReference>
<keyword evidence="7" id="KW-0132">Cell division</keyword>
<feature type="region of interest" description="Disordered" evidence="5">
    <location>
        <begin position="380"/>
        <end position="407"/>
    </location>
</feature>
<accession>A0ABQ4LN76</accession>
<comment type="subcellular location">
    <subcellularLocation>
        <location evidence="1">Membrane</location>
        <topology evidence="1">Multi-pass membrane protein</topology>
    </subcellularLocation>
</comment>
<dbReference type="InterPro" id="IPR003593">
    <property type="entry name" value="AAA+_ATPase"/>
</dbReference>
<keyword evidence="2 4" id="KW-0547">Nucleotide-binding</keyword>
<evidence type="ECO:0000256" key="4">
    <source>
        <dbReference type="PROSITE-ProRule" id="PRU00289"/>
    </source>
</evidence>
<organism evidence="7 8">
    <name type="scientific">Paenibacillus cineris</name>
    <dbReference type="NCBI Taxonomy" id="237530"/>
    <lineage>
        <taxon>Bacteria</taxon>
        <taxon>Bacillati</taxon>
        <taxon>Bacillota</taxon>
        <taxon>Bacilli</taxon>
        <taxon>Bacillales</taxon>
        <taxon>Paenibacillaceae</taxon>
        <taxon>Paenibacillus</taxon>
    </lineage>
</organism>
<evidence type="ECO:0000256" key="1">
    <source>
        <dbReference type="ARBA" id="ARBA00004141"/>
    </source>
</evidence>
<dbReference type="Proteomes" id="UP000676601">
    <property type="component" value="Unassembled WGS sequence"/>
</dbReference>
<keyword evidence="3 4" id="KW-0067">ATP-binding</keyword>
<dbReference type="EMBL" id="BORU01000005">
    <property type="protein sequence ID" value="GIO57944.1"/>
    <property type="molecule type" value="Genomic_DNA"/>
</dbReference>
<feature type="compositionally biased region" description="Acidic residues" evidence="5">
    <location>
        <begin position="396"/>
        <end position="407"/>
    </location>
</feature>
<feature type="binding site" evidence="4">
    <location>
        <begin position="172"/>
        <end position="179"/>
    </location>
    <ligand>
        <name>ATP</name>
        <dbReference type="ChEBI" id="CHEBI:30616"/>
    </ligand>
</feature>
<dbReference type="PROSITE" id="PS50901">
    <property type="entry name" value="FTSK"/>
    <property type="match status" value="1"/>
</dbReference>
<dbReference type="SMART" id="SM00382">
    <property type="entry name" value="AAA"/>
    <property type="match status" value="1"/>
</dbReference>
<evidence type="ECO:0000256" key="2">
    <source>
        <dbReference type="ARBA" id="ARBA00022741"/>
    </source>
</evidence>
<dbReference type="PANTHER" id="PTHR22683:SF41">
    <property type="entry name" value="DNA TRANSLOCASE FTSK"/>
    <property type="match status" value="1"/>
</dbReference>
<dbReference type="InterPro" id="IPR027417">
    <property type="entry name" value="P-loop_NTPase"/>
</dbReference>
<dbReference type="Pfam" id="PF01580">
    <property type="entry name" value="FtsK_SpoIIIE"/>
    <property type="match status" value="1"/>
</dbReference>
<dbReference type="InterPro" id="IPR050206">
    <property type="entry name" value="FtsK/SpoIIIE/SftA"/>
</dbReference>
<dbReference type="PANTHER" id="PTHR22683">
    <property type="entry name" value="SPORULATION PROTEIN RELATED"/>
    <property type="match status" value="1"/>
</dbReference>
<evidence type="ECO:0000313" key="7">
    <source>
        <dbReference type="EMBL" id="GIO57944.1"/>
    </source>
</evidence>
<dbReference type="InterPro" id="IPR002543">
    <property type="entry name" value="FtsK_dom"/>
</dbReference>
<evidence type="ECO:0000256" key="3">
    <source>
        <dbReference type="ARBA" id="ARBA00022840"/>
    </source>
</evidence>
<proteinExistence type="predicted"/>
<gene>
    <name evidence="7" type="ORF">J21TS7_62620</name>
</gene>
<evidence type="ECO:0000259" key="6">
    <source>
        <dbReference type="PROSITE" id="PS50901"/>
    </source>
</evidence>
<name>A0ABQ4LN76_9BACL</name>
<protein>
    <submittedName>
        <fullName evidence="7">Cell division protein FtsK</fullName>
    </submittedName>
</protein>
<evidence type="ECO:0000313" key="8">
    <source>
        <dbReference type="Proteomes" id="UP000676601"/>
    </source>
</evidence>